<dbReference type="Pfam" id="PF13855">
    <property type="entry name" value="LRR_8"/>
    <property type="match status" value="1"/>
</dbReference>
<feature type="region of interest" description="Disordered" evidence="6">
    <location>
        <begin position="706"/>
        <end position="725"/>
    </location>
</feature>
<dbReference type="InterPro" id="IPR001611">
    <property type="entry name" value="Leu-rich_rpt"/>
</dbReference>
<dbReference type="SMART" id="SM00369">
    <property type="entry name" value="LRR_TYP"/>
    <property type="match status" value="6"/>
</dbReference>
<feature type="domain" description="Ig-like" evidence="8">
    <location>
        <begin position="257"/>
        <end position="352"/>
    </location>
</feature>
<dbReference type="FunFam" id="3.80.10.10:FF:000082">
    <property type="entry name" value="Leucine-rich repeat-containing 24"/>
    <property type="match status" value="1"/>
</dbReference>
<dbReference type="SUPFAM" id="SSF48726">
    <property type="entry name" value="Immunoglobulin"/>
    <property type="match status" value="1"/>
</dbReference>
<proteinExistence type="predicted"/>
<dbReference type="InterPro" id="IPR013098">
    <property type="entry name" value="Ig_I-set"/>
</dbReference>
<dbReference type="InterPro" id="IPR003598">
    <property type="entry name" value="Ig_sub2"/>
</dbReference>
<dbReference type="PANTHER" id="PTHR24366:SF136">
    <property type="entry name" value="KEKKON 1, ISOFORM B"/>
    <property type="match status" value="1"/>
</dbReference>
<organism evidence="9 10">
    <name type="scientific">Anopheles merus</name>
    <name type="common">Mosquito</name>
    <dbReference type="NCBI Taxonomy" id="30066"/>
    <lineage>
        <taxon>Eukaryota</taxon>
        <taxon>Metazoa</taxon>
        <taxon>Ecdysozoa</taxon>
        <taxon>Arthropoda</taxon>
        <taxon>Hexapoda</taxon>
        <taxon>Insecta</taxon>
        <taxon>Pterygota</taxon>
        <taxon>Neoptera</taxon>
        <taxon>Endopterygota</taxon>
        <taxon>Diptera</taxon>
        <taxon>Nematocera</taxon>
        <taxon>Culicoidea</taxon>
        <taxon>Culicidae</taxon>
        <taxon>Anophelinae</taxon>
        <taxon>Anopheles</taxon>
    </lineage>
</organism>
<dbReference type="SMART" id="SM00409">
    <property type="entry name" value="IG"/>
    <property type="match status" value="1"/>
</dbReference>
<evidence type="ECO:0000259" key="8">
    <source>
        <dbReference type="PROSITE" id="PS50835"/>
    </source>
</evidence>
<dbReference type="STRING" id="30066.A0A182V957"/>
<evidence type="ECO:0000256" key="7">
    <source>
        <dbReference type="SAM" id="Phobius"/>
    </source>
</evidence>
<evidence type="ECO:0000256" key="1">
    <source>
        <dbReference type="ARBA" id="ARBA00022614"/>
    </source>
</evidence>
<evidence type="ECO:0000256" key="3">
    <source>
        <dbReference type="ARBA" id="ARBA00022737"/>
    </source>
</evidence>
<accession>A0A182V957</accession>
<dbReference type="SMART" id="SM00408">
    <property type="entry name" value="IGc2"/>
    <property type="match status" value="1"/>
</dbReference>
<evidence type="ECO:0000313" key="9">
    <source>
        <dbReference type="EnsemblMetazoa" id="AMEM010985-PA"/>
    </source>
</evidence>
<dbReference type="InterPro" id="IPR000483">
    <property type="entry name" value="Cys-rich_flank_reg_C"/>
</dbReference>
<keyword evidence="7" id="KW-0472">Membrane</keyword>
<keyword evidence="5" id="KW-0325">Glycoprotein</keyword>
<evidence type="ECO:0000313" key="10">
    <source>
        <dbReference type="Proteomes" id="UP000075903"/>
    </source>
</evidence>
<evidence type="ECO:0000256" key="4">
    <source>
        <dbReference type="ARBA" id="ARBA00023157"/>
    </source>
</evidence>
<reference evidence="9" key="1">
    <citation type="submission" date="2020-05" db="UniProtKB">
        <authorList>
            <consortium name="EnsemblMetazoa"/>
        </authorList>
    </citation>
    <scope>IDENTIFICATION</scope>
    <source>
        <strain evidence="9">MAF</strain>
    </source>
</reference>
<dbReference type="AlphaFoldDB" id="A0A182V957"/>
<dbReference type="Pfam" id="PF00560">
    <property type="entry name" value="LRR_1"/>
    <property type="match status" value="1"/>
</dbReference>
<dbReference type="VEuPathDB" id="VectorBase:AMEM010985"/>
<keyword evidence="1" id="KW-0433">Leucine-rich repeat</keyword>
<dbReference type="PROSITE" id="PS51450">
    <property type="entry name" value="LRR"/>
    <property type="match status" value="1"/>
</dbReference>
<dbReference type="Pfam" id="PF07679">
    <property type="entry name" value="I-set"/>
    <property type="match status" value="1"/>
</dbReference>
<evidence type="ECO:0000256" key="6">
    <source>
        <dbReference type="SAM" id="MobiDB-lite"/>
    </source>
</evidence>
<keyword evidence="7" id="KW-1133">Transmembrane helix</keyword>
<dbReference type="VEuPathDB" id="VectorBase:AMEM21_011628"/>
<dbReference type="PANTHER" id="PTHR24366">
    <property type="entry name" value="IG(IMMUNOGLOBULIN) AND LRR(LEUCINE RICH REPEAT) DOMAINS"/>
    <property type="match status" value="1"/>
</dbReference>
<dbReference type="InterPro" id="IPR007110">
    <property type="entry name" value="Ig-like_dom"/>
</dbReference>
<keyword evidence="10" id="KW-1185">Reference proteome</keyword>
<dbReference type="SMART" id="SM00082">
    <property type="entry name" value="LRRCT"/>
    <property type="match status" value="1"/>
</dbReference>
<sequence>ATQRALSHSPVAGAEGSGSPAQPSWTAGGKQAVECLSGNLFTIPENIDHSTQVLDVSGNNLQIISNETFVRSNLLNLQKLYMRDCRIGQIDDGAFAGLTNLVELDLSINLLTAVPSAAFQHIVSLRDLTLARNHIQKIESHAFRNVTALTKLDLSFCSIQTIAPQAFEGLGSLHSLKLNGNQLSELRPKTIETLSRLHGIELHENPWVCDCRLRAAKLWLTEHNIPYPIAPTCAGGPERVMDKTFGELQVDDFACKPEMLPVRRFIQSYSGENATIECRSSAVPSATVNWYWNGKLLVNNSHFSAYQRVLVHEQGNFEKRSRLTLTNAQETDSSEFYCVVENRAGTAEANFTLHVAMRDIGFAIENRQIIGLSAALVILILFILLIILFLLVRLRRIPMTETKTPNQVEVITSCGPNPAANPLQKPPRLTDLPYSTSHYDGGGSLIASGQCFVSPTHSLAGNNPDLINDTKRLGSGTDLTAATAAPGPAVPGGGVADPLAHLSQLQLQATSALSTALSLMDPVERPGSGEYSRAGCDSLYPSGLWETHSSNLAATGLDHGASHGPGPYSDKLPILGGGSGAGPAMLNLDDETSSVDYLSRTFPRTHLTSGLSLSTTASSAGSYGHGAAAAAATGGTTTTGSGGGYPADYGLPIVPGAEQLHNKLASGQPAHHGSTGSMPMNAKTLRVWQKGGVPVLPPVTALKRALSNSRNSPDEGYQEGCGTDV</sequence>
<dbReference type="Gene3D" id="2.60.40.10">
    <property type="entry name" value="Immunoglobulins"/>
    <property type="match status" value="1"/>
</dbReference>
<keyword evidence="7" id="KW-0812">Transmembrane</keyword>
<name>A0A182V957_ANOME</name>
<dbReference type="InterPro" id="IPR036179">
    <property type="entry name" value="Ig-like_dom_sf"/>
</dbReference>
<protein>
    <recommendedName>
        <fullName evidence="8">Ig-like domain-containing protein</fullName>
    </recommendedName>
</protein>
<keyword evidence="4" id="KW-1015">Disulfide bond</keyword>
<feature type="region of interest" description="Disordered" evidence="6">
    <location>
        <begin position="1"/>
        <end position="26"/>
    </location>
</feature>
<keyword evidence="3" id="KW-0677">Repeat</keyword>
<feature type="transmembrane region" description="Helical" evidence="7">
    <location>
        <begin position="369"/>
        <end position="392"/>
    </location>
</feature>
<dbReference type="InterPro" id="IPR032675">
    <property type="entry name" value="LRR_dom_sf"/>
</dbReference>
<dbReference type="SUPFAM" id="SSF52058">
    <property type="entry name" value="L domain-like"/>
    <property type="match status" value="1"/>
</dbReference>
<dbReference type="InterPro" id="IPR003591">
    <property type="entry name" value="Leu-rich_rpt_typical-subtyp"/>
</dbReference>
<keyword evidence="2" id="KW-0732">Signal</keyword>
<dbReference type="EnsemblMetazoa" id="AMEM010985-RA">
    <property type="protein sequence ID" value="AMEM010985-PA"/>
    <property type="gene ID" value="AMEM010985"/>
</dbReference>
<dbReference type="Gene3D" id="3.80.10.10">
    <property type="entry name" value="Ribonuclease Inhibitor"/>
    <property type="match status" value="2"/>
</dbReference>
<dbReference type="InterPro" id="IPR013783">
    <property type="entry name" value="Ig-like_fold"/>
</dbReference>
<dbReference type="InterPro" id="IPR003599">
    <property type="entry name" value="Ig_sub"/>
</dbReference>
<dbReference type="Proteomes" id="UP000075903">
    <property type="component" value="Unassembled WGS sequence"/>
</dbReference>
<dbReference type="GO" id="GO:0071944">
    <property type="term" value="C:cell periphery"/>
    <property type="evidence" value="ECO:0007669"/>
    <property type="project" value="UniProtKB-ARBA"/>
</dbReference>
<evidence type="ECO:0000256" key="5">
    <source>
        <dbReference type="ARBA" id="ARBA00023180"/>
    </source>
</evidence>
<evidence type="ECO:0000256" key="2">
    <source>
        <dbReference type="ARBA" id="ARBA00022729"/>
    </source>
</evidence>
<dbReference type="PROSITE" id="PS50835">
    <property type="entry name" value="IG_LIKE"/>
    <property type="match status" value="1"/>
</dbReference>